<dbReference type="VEuPathDB" id="FungiDB:RhiirFUN_016094"/>
<proteinExistence type="predicted"/>
<protein>
    <submittedName>
        <fullName evidence="1">Uncharacterized protein</fullName>
    </submittedName>
</protein>
<accession>U9TSA8</accession>
<dbReference type="HOGENOM" id="CLU_2027952_0_0_1"/>
<name>U9TSA8_RHIID</name>
<dbReference type="AlphaFoldDB" id="U9TSA8"/>
<dbReference type="EMBL" id="KI287218">
    <property type="protein sequence ID" value="ESA10332.1"/>
    <property type="molecule type" value="Genomic_DNA"/>
</dbReference>
<sequence>MRRKIASSYVLQAQEKDSETIQTSRHSSDLNVQANDQEVDVAEIDNIIAKKISCLLLESEFTLEEIWKKRSLDDSEQWKAKFSSDLKSVDADLTFKTVEFLFYLATNVYEEKFDIGTFELIW</sequence>
<gene>
    <name evidence="1" type="ORF">GLOINDRAFT_97354</name>
</gene>
<reference evidence="1" key="1">
    <citation type="submission" date="2013-07" db="EMBL/GenBank/DDBJ databases">
        <title>The genome of an arbuscular mycorrhizal fungus provides insights into the evolution of the oldest plant symbiosis.</title>
        <authorList>
            <consortium name="DOE Joint Genome Institute"/>
            <person name="Tisserant E."/>
            <person name="Malbreil M."/>
            <person name="Kuo A."/>
            <person name="Kohler A."/>
            <person name="Symeonidi A."/>
            <person name="Balestrini R."/>
            <person name="Charron P."/>
            <person name="Duensing N."/>
            <person name="Frei-dit-Frey N."/>
            <person name="Gianinazzi-Pearson V."/>
            <person name="Gilbert B."/>
            <person name="Handa Y."/>
            <person name="Hijri M."/>
            <person name="Kaul R."/>
            <person name="Kawaguchi M."/>
            <person name="Krajinski F."/>
            <person name="Lammers P."/>
            <person name="Lapierre D."/>
            <person name="Masclaux F.G."/>
            <person name="Murat C."/>
            <person name="Morin E."/>
            <person name="Ndikumana S."/>
            <person name="Pagni M."/>
            <person name="Petitpierre D."/>
            <person name="Requena N."/>
            <person name="Rosikiewicz P."/>
            <person name="Riley R."/>
            <person name="Saito K."/>
            <person name="San Clemente H."/>
            <person name="Shapiro H."/>
            <person name="van Tuinen D."/>
            <person name="Becard G."/>
            <person name="Bonfante P."/>
            <person name="Paszkowski U."/>
            <person name="Shachar-Hill Y."/>
            <person name="Young J.P."/>
            <person name="Sanders I.R."/>
            <person name="Henrissat B."/>
            <person name="Rensing S.A."/>
            <person name="Grigoriev I.V."/>
            <person name="Corradi N."/>
            <person name="Roux C."/>
            <person name="Martin F."/>
        </authorList>
    </citation>
    <scope>NUCLEOTIDE SEQUENCE</scope>
    <source>
        <strain evidence="1">DAOM 197198</strain>
    </source>
</reference>
<evidence type="ECO:0000313" key="1">
    <source>
        <dbReference type="EMBL" id="ESA10332.1"/>
    </source>
</evidence>
<organism evidence="1">
    <name type="scientific">Rhizophagus irregularis (strain DAOM 181602 / DAOM 197198 / MUCL 43194)</name>
    <name type="common">Arbuscular mycorrhizal fungus</name>
    <name type="synonym">Glomus intraradices</name>
    <dbReference type="NCBI Taxonomy" id="747089"/>
    <lineage>
        <taxon>Eukaryota</taxon>
        <taxon>Fungi</taxon>
        <taxon>Fungi incertae sedis</taxon>
        <taxon>Mucoromycota</taxon>
        <taxon>Glomeromycotina</taxon>
        <taxon>Glomeromycetes</taxon>
        <taxon>Glomerales</taxon>
        <taxon>Glomeraceae</taxon>
        <taxon>Rhizophagus</taxon>
    </lineage>
</organism>